<dbReference type="PANTHER" id="PTHR23427">
    <property type="entry name" value="SURFEIT LOCUS PROTEIN"/>
    <property type="match status" value="1"/>
</dbReference>
<feature type="compositionally biased region" description="Low complexity" evidence="7">
    <location>
        <begin position="343"/>
        <end position="358"/>
    </location>
</feature>
<comment type="subcellular location">
    <subcellularLocation>
        <location evidence="6">Cell membrane</location>
        <topology evidence="6">Multi-pass membrane protein</topology>
    </subcellularLocation>
    <subcellularLocation>
        <location evidence="1">Membrane</location>
    </subcellularLocation>
</comment>
<keyword evidence="6" id="KW-1003">Cell membrane</keyword>
<keyword evidence="9" id="KW-1185">Reference proteome</keyword>
<evidence type="ECO:0000313" key="9">
    <source>
        <dbReference type="Proteomes" id="UP000285278"/>
    </source>
</evidence>
<dbReference type="GO" id="GO:0005886">
    <property type="term" value="C:plasma membrane"/>
    <property type="evidence" value="ECO:0007669"/>
    <property type="project" value="UniProtKB-SubCell"/>
</dbReference>
<keyword evidence="5 6" id="KW-0472">Membrane</keyword>
<feature type="compositionally biased region" description="Basic and acidic residues" evidence="7">
    <location>
        <begin position="391"/>
        <end position="406"/>
    </location>
</feature>
<gene>
    <name evidence="8" type="ORF">D3M95_04885</name>
</gene>
<proteinExistence type="inferred from homology"/>
<sequence length="406" mass="43619">MGRLTGRRVPLRALTGRDEFVTACAALGTLDIVPTSPTSPGSEPSESAAPATPRTPASPRNSSGRRRGGLRSVLTPGWILTAVLVLTFTYFAFTFLAPWQLGKNRDKNEFNQRLEHALEVDPVPISDVIPADGASAGVDSEWTRVKLQGHFLPDKQVLLRNRPVNSSPAYQSLTPFALDSGGTVMVNRGWVPAGDGSSKPAVPAPPSKDITVTGFIRMNEPKPQTTPAKVNGFTQVTGMNTQQVGQATGTKLATDYVQLDKPSVDKVNELTPSPDKLNALELPHLDGGTNLSYGIQWIAFGILAPVGLGWFIFSEIRERRREKEEIAESQHSAARSADPQPITPGTTAPDTPAEDAPANDLSGTKTEDGSGAASNITASEKLANRYGGTRSRFEERRAQKKGQERF</sequence>
<evidence type="ECO:0000256" key="6">
    <source>
        <dbReference type="RuleBase" id="RU363076"/>
    </source>
</evidence>
<evidence type="ECO:0000256" key="5">
    <source>
        <dbReference type="ARBA" id="ARBA00023136"/>
    </source>
</evidence>
<dbReference type="CDD" id="cd06662">
    <property type="entry name" value="SURF1"/>
    <property type="match status" value="1"/>
</dbReference>
<protein>
    <recommendedName>
        <fullName evidence="6">SURF1-like protein</fullName>
    </recommendedName>
</protein>
<comment type="caution">
    <text evidence="8">The sequence shown here is derived from an EMBL/GenBank/DDBJ whole genome shotgun (WGS) entry which is preliminary data.</text>
</comment>
<dbReference type="PANTHER" id="PTHR23427:SF2">
    <property type="entry name" value="SURFEIT LOCUS PROTEIN 1"/>
    <property type="match status" value="1"/>
</dbReference>
<evidence type="ECO:0000256" key="3">
    <source>
        <dbReference type="ARBA" id="ARBA00022692"/>
    </source>
</evidence>
<evidence type="ECO:0000256" key="7">
    <source>
        <dbReference type="SAM" id="MobiDB-lite"/>
    </source>
</evidence>
<evidence type="ECO:0000256" key="4">
    <source>
        <dbReference type="ARBA" id="ARBA00022989"/>
    </source>
</evidence>
<feature type="transmembrane region" description="Helical" evidence="6">
    <location>
        <begin position="73"/>
        <end position="99"/>
    </location>
</feature>
<feature type="region of interest" description="Disordered" evidence="7">
    <location>
        <begin position="32"/>
        <end position="68"/>
    </location>
</feature>
<dbReference type="PROSITE" id="PS50895">
    <property type="entry name" value="SURF1"/>
    <property type="match status" value="1"/>
</dbReference>
<evidence type="ECO:0000313" key="8">
    <source>
        <dbReference type="EMBL" id="RIX35206.1"/>
    </source>
</evidence>
<dbReference type="InterPro" id="IPR045214">
    <property type="entry name" value="Surf1/Surf4"/>
</dbReference>
<feature type="region of interest" description="Disordered" evidence="7">
    <location>
        <begin position="323"/>
        <end position="406"/>
    </location>
</feature>
<reference evidence="8 9" key="1">
    <citation type="submission" date="2018-09" db="EMBL/GenBank/DDBJ databases">
        <title>Optimization and identification of Corynebacterium falsenii FN1-14 from fish paste.</title>
        <authorList>
            <person name="Daroonpunt R."/>
            <person name="Tanasupawat S."/>
        </authorList>
    </citation>
    <scope>NUCLEOTIDE SEQUENCE [LARGE SCALE GENOMIC DNA]</scope>
    <source>
        <strain evidence="8 9">FN1-14</strain>
    </source>
</reference>
<dbReference type="AlphaFoldDB" id="A0A418Q7D6"/>
<keyword evidence="4 6" id="KW-1133">Transmembrane helix</keyword>
<dbReference type="OrthoDB" id="9807214at2"/>
<dbReference type="Pfam" id="PF02104">
    <property type="entry name" value="SURF1"/>
    <property type="match status" value="1"/>
</dbReference>
<feature type="transmembrane region" description="Helical" evidence="6">
    <location>
        <begin position="293"/>
        <end position="313"/>
    </location>
</feature>
<dbReference type="InterPro" id="IPR002994">
    <property type="entry name" value="Surf1/Shy1"/>
</dbReference>
<feature type="compositionally biased region" description="Low complexity" evidence="7">
    <location>
        <begin position="34"/>
        <end position="62"/>
    </location>
</feature>
<keyword evidence="3 6" id="KW-0812">Transmembrane</keyword>
<evidence type="ECO:0000256" key="1">
    <source>
        <dbReference type="ARBA" id="ARBA00004370"/>
    </source>
</evidence>
<evidence type="ECO:0000256" key="2">
    <source>
        <dbReference type="ARBA" id="ARBA00007165"/>
    </source>
</evidence>
<dbReference type="Proteomes" id="UP000285278">
    <property type="component" value="Unassembled WGS sequence"/>
</dbReference>
<dbReference type="STRING" id="1451189.CFAL_04030"/>
<name>A0A418Q7D6_9CORY</name>
<organism evidence="8 9">
    <name type="scientific">Corynebacterium falsenii</name>
    <dbReference type="NCBI Taxonomy" id="108486"/>
    <lineage>
        <taxon>Bacteria</taxon>
        <taxon>Bacillati</taxon>
        <taxon>Actinomycetota</taxon>
        <taxon>Actinomycetes</taxon>
        <taxon>Mycobacteriales</taxon>
        <taxon>Corynebacteriaceae</taxon>
        <taxon>Corynebacterium</taxon>
    </lineage>
</organism>
<comment type="similarity">
    <text evidence="2 6">Belongs to the SURF1 family.</text>
</comment>
<accession>A0A418Q7D6</accession>
<dbReference type="EMBL" id="QXJK01000004">
    <property type="protein sequence ID" value="RIX35206.1"/>
    <property type="molecule type" value="Genomic_DNA"/>
</dbReference>